<protein>
    <submittedName>
        <fullName evidence="1">LAMI_0H17392g1_1</fullName>
    </submittedName>
</protein>
<organism evidence="1 2">
    <name type="scientific">Lachancea mirantina</name>
    <dbReference type="NCBI Taxonomy" id="1230905"/>
    <lineage>
        <taxon>Eukaryota</taxon>
        <taxon>Fungi</taxon>
        <taxon>Dikarya</taxon>
        <taxon>Ascomycota</taxon>
        <taxon>Saccharomycotina</taxon>
        <taxon>Saccharomycetes</taxon>
        <taxon>Saccharomycetales</taxon>
        <taxon>Saccharomycetaceae</taxon>
        <taxon>Lachancea</taxon>
    </lineage>
</organism>
<dbReference type="Proteomes" id="UP000191024">
    <property type="component" value="Chromosome H"/>
</dbReference>
<gene>
    <name evidence="1" type="ORF">LAMI_0H17392G</name>
</gene>
<sequence>MAKIKSVDLSGMEPHECGAIRNYFRIYNAEVEQFMDPLASSADLDDSYVHVNSRVRWLEKEQQVMIPEAEDDAEGIDMGVLWSREEKQLFFHYLSRYSIHRLDEWHFKIGTKSRFEILTYYSILDENLTLLKRLDSKKHGRILAKQDIPIAYEMDEFFCELEDDLSLSLQLESPEEICTAQDLDDTLISNENWYKRWSPLYSKHGIEEMQPACRLPLKFSRDAMEFMTQCAKGYLRRLLYFCVLPNLHIPHIEREQLDDQGALLARLTHAMETDTSNMSATGNSEHELLDNLPHFVTHKDVIGGIWAMREEGFMAPTLAETILLALEKFKLTCEKGKLFKTSHIANGVLAGVLAAHSSNKDLIFKNPSLLAQQETSPWEEQGILSPPHRKLYNLAGKKVDAQLFFENKLENQLDNPLELELCYLEEQNTDSKDLQDSAIYQHVMLQYLSAASPAVNYDLKPVPPQASDAIPKSVLREYQFE</sequence>
<dbReference type="GO" id="GO:0001181">
    <property type="term" value="F:RNA polymerase I general transcription initiation factor activity"/>
    <property type="evidence" value="ECO:0007669"/>
    <property type="project" value="TreeGrafter"/>
</dbReference>
<proteinExistence type="predicted"/>
<keyword evidence="2" id="KW-1185">Reference proteome</keyword>
<dbReference type="OrthoDB" id="2240312at2759"/>
<dbReference type="AlphaFoldDB" id="A0A1G4KJ58"/>
<dbReference type="PANTHER" id="PTHR28079">
    <property type="entry name" value="RNA POLYMERASE I-SPECIFIC TRANSCRIPTION INITIATION FACTOR RRN5"/>
    <property type="match status" value="1"/>
</dbReference>
<dbReference type="GO" id="GO:0042790">
    <property type="term" value="P:nucleolar large rRNA transcription by RNA polymerase I"/>
    <property type="evidence" value="ECO:0007669"/>
    <property type="project" value="InterPro"/>
</dbReference>
<dbReference type="GO" id="GO:0006361">
    <property type="term" value="P:transcription initiation at RNA polymerase I promoter"/>
    <property type="evidence" value="ECO:0007669"/>
    <property type="project" value="TreeGrafter"/>
</dbReference>
<evidence type="ECO:0000313" key="2">
    <source>
        <dbReference type="Proteomes" id="UP000191024"/>
    </source>
</evidence>
<dbReference type="GO" id="GO:0000500">
    <property type="term" value="C:RNA polymerase I upstream activating factor complex"/>
    <property type="evidence" value="ECO:0007669"/>
    <property type="project" value="InterPro"/>
</dbReference>
<dbReference type="EMBL" id="LT598468">
    <property type="protein sequence ID" value="SCV04594.1"/>
    <property type="molecule type" value="Genomic_DNA"/>
</dbReference>
<dbReference type="PANTHER" id="PTHR28079:SF1">
    <property type="entry name" value="RNA POLYMERASE I-SPECIFIC TRANSCRIPTION INITIATION FACTOR RRN5"/>
    <property type="match status" value="1"/>
</dbReference>
<dbReference type="STRING" id="1230905.A0A1G4KJ58"/>
<name>A0A1G4KJ58_9SACH</name>
<accession>A0A1G4KJ58</accession>
<reference evidence="2" key="1">
    <citation type="submission" date="2016-03" db="EMBL/GenBank/DDBJ databases">
        <authorList>
            <person name="Devillers H."/>
        </authorList>
    </citation>
    <scope>NUCLEOTIDE SEQUENCE [LARGE SCALE GENOMIC DNA]</scope>
</reference>
<dbReference type="GO" id="GO:0000182">
    <property type="term" value="F:rDNA binding"/>
    <property type="evidence" value="ECO:0007669"/>
    <property type="project" value="TreeGrafter"/>
</dbReference>
<evidence type="ECO:0000313" key="1">
    <source>
        <dbReference type="EMBL" id="SCV04594.1"/>
    </source>
</evidence>
<dbReference type="InterPro" id="IPR039601">
    <property type="entry name" value="Rrn5"/>
</dbReference>